<name>A0ABY6DLH7_9NEIS</name>
<evidence type="ECO:0000256" key="2">
    <source>
        <dbReference type="ARBA" id="ARBA00022448"/>
    </source>
</evidence>
<keyword evidence="3 10" id="KW-1003">Cell membrane</keyword>
<evidence type="ECO:0000256" key="11">
    <source>
        <dbReference type="SAM" id="MobiDB-lite"/>
    </source>
</evidence>
<evidence type="ECO:0000256" key="5">
    <source>
        <dbReference type="ARBA" id="ARBA00022692"/>
    </source>
</evidence>
<evidence type="ECO:0000256" key="7">
    <source>
        <dbReference type="ARBA" id="ARBA00022989"/>
    </source>
</evidence>
<dbReference type="InterPro" id="IPR003369">
    <property type="entry name" value="TatA/B/E"/>
</dbReference>
<keyword evidence="7 10" id="KW-1133">Transmembrane helix</keyword>
<protein>
    <recommendedName>
        <fullName evidence="10">Sec-independent protein translocase protein TatB</fullName>
    </recommendedName>
</protein>
<dbReference type="Gene3D" id="1.20.5.3310">
    <property type="match status" value="1"/>
</dbReference>
<organism evidence="12 13">
    <name type="scientific">Chitiniphilus purpureus</name>
    <dbReference type="NCBI Taxonomy" id="2981137"/>
    <lineage>
        <taxon>Bacteria</taxon>
        <taxon>Pseudomonadati</taxon>
        <taxon>Pseudomonadota</taxon>
        <taxon>Betaproteobacteria</taxon>
        <taxon>Neisseriales</taxon>
        <taxon>Chitinibacteraceae</taxon>
        <taxon>Chitiniphilus</taxon>
    </lineage>
</organism>
<evidence type="ECO:0000256" key="8">
    <source>
        <dbReference type="ARBA" id="ARBA00023010"/>
    </source>
</evidence>
<keyword evidence="9 10" id="KW-0472">Membrane</keyword>
<evidence type="ECO:0000256" key="1">
    <source>
        <dbReference type="ARBA" id="ARBA00004167"/>
    </source>
</evidence>
<evidence type="ECO:0000256" key="10">
    <source>
        <dbReference type="HAMAP-Rule" id="MF_00237"/>
    </source>
</evidence>
<keyword evidence="4" id="KW-0997">Cell inner membrane</keyword>
<comment type="subunit">
    <text evidence="10">The Tat system comprises two distinct complexes: a TatABC complex, containing multiple copies of TatA, TatB and TatC subunits, and a separate TatA complex, containing only TatA subunits. Substrates initially bind to the TatABC complex, which probably triggers association of the separate TatA complex to form the active translocon.</text>
</comment>
<dbReference type="PRINTS" id="PR01506">
    <property type="entry name" value="TATBPROTEIN"/>
</dbReference>
<dbReference type="Proteomes" id="UP001061302">
    <property type="component" value="Chromosome"/>
</dbReference>
<evidence type="ECO:0000256" key="9">
    <source>
        <dbReference type="ARBA" id="ARBA00023136"/>
    </source>
</evidence>
<dbReference type="InterPro" id="IPR018448">
    <property type="entry name" value="TatB"/>
</dbReference>
<keyword evidence="13" id="KW-1185">Reference proteome</keyword>
<reference evidence="12" key="1">
    <citation type="submission" date="2022-10" db="EMBL/GenBank/DDBJ databases">
        <title>Chitiniphilus purpureus sp. nov., a novel chitin-degrading bacterium isolated from crawfish pond sediment.</title>
        <authorList>
            <person name="Li K."/>
        </authorList>
    </citation>
    <scope>NUCLEOTIDE SEQUENCE</scope>
    <source>
        <strain evidence="12">CD1</strain>
    </source>
</reference>
<evidence type="ECO:0000256" key="4">
    <source>
        <dbReference type="ARBA" id="ARBA00022519"/>
    </source>
</evidence>
<evidence type="ECO:0000256" key="6">
    <source>
        <dbReference type="ARBA" id="ARBA00022927"/>
    </source>
</evidence>
<feature type="region of interest" description="Disordered" evidence="11">
    <location>
        <begin position="93"/>
        <end position="123"/>
    </location>
</feature>
<dbReference type="PANTHER" id="PTHR33162">
    <property type="entry name" value="SEC-INDEPENDENT PROTEIN TRANSLOCASE PROTEIN TATA, CHLOROPLASTIC"/>
    <property type="match status" value="1"/>
</dbReference>
<keyword evidence="8 10" id="KW-0811">Translocation</keyword>
<accession>A0ABY6DLH7</accession>
<dbReference type="NCBIfam" id="TIGR01410">
    <property type="entry name" value="tatB"/>
    <property type="match status" value="1"/>
</dbReference>
<comment type="subcellular location">
    <subcellularLocation>
        <location evidence="10">Cell membrane</location>
        <topology evidence="10">Single-pass membrane protein</topology>
    </subcellularLocation>
    <subcellularLocation>
        <location evidence="1">Membrane</location>
        <topology evidence="1">Single-pass membrane protein</topology>
    </subcellularLocation>
</comment>
<dbReference type="EMBL" id="CP106753">
    <property type="protein sequence ID" value="UXY15199.1"/>
    <property type="molecule type" value="Genomic_DNA"/>
</dbReference>
<keyword evidence="5 10" id="KW-0812">Transmembrane</keyword>
<dbReference type="HAMAP" id="MF_00237">
    <property type="entry name" value="TatB"/>
    <property type="match status" value="1"/>
</dbReference>
<evidence type="ECO:0000256" key="3">
    <source>
        <dbReference type="ARBA" id="ARBA00022475"/>
    </source>
</evidence>
<comment type="function">
    <text evidence="10">Part of the twin-arginine translocation (Tat) system that transports large folded proteins containing a characteristic twin-arginine motif in their signal peptide across membranes. Together with TatC, TatB is part of a receptor directly interacting with Tat signal peptides. TatB may form an oligomeric binding site that transiently accommodates folded Tat precursor proteins before their translocation.</text>
</comment>
<proteinExistence type="inferred from homology"/>
<dbReference type="PANTHER" id="PTHR33162:SF1">
    <property type="entry name" value="SEC-INDEPENDENT PROTEIN TRANSLOCASE PROTEIN TATA, CHLOROPLASTIC"/>
    <property type="match status" value="1"/>
</dbReference>
<sequence length="136" mass="14488">MFDIGFGELLVIGAVALVVLGPERLPKVARTVGALVGRAQRFAASVKADLDRDLAKGELAALEAELRQEGEALRRELHAPLIEAQQALTIAPEPPPAAVMPSAAAAEVPPPAPPYDERQLDLFDAPVVDAVQRDRR</sequence>
<dbReference type="RefSeq" id="WP_263124601.1">
    <property type="nucleotide sequence ID" value="NZ_CP106753.1"/>
</dbReference>
<keyword evidence="2 10" id="KW-0813">Transport</keyword>
<comment type="similarity">
    <text evidence="10">Belongs to the TatB family.</text>
</comment>
<gene>
    <name evidence="10 12" type="primary">tatB</name>
    <name evidence="12" type="ORF">N8I74_18095</name>
</gene>
<keyword evidence="6 10" id="KW-0653">Protein transport</keyword>
<dbReference type="Pfam" id="PF02416">
    <property type="entry name" value="TatA_B_E"/>
    <property type="match status" value="1"/>
</dbReference>
<evidence type="ECO:0000313" key="13">
    <source>
        <dbReference type="Proteomes" id="UP001061302"/>
    </source>
</evidence>
<evidence type="ECO:0000313" key="12">
    <source>
        <dbReference type="EMBL" id="UXY15199.1"/>
    </source>
</evidence>